<gene>
    <name evidence="2" type="ORF">PROH_11080</name>
</gene>
<name>A0A0M2PVP0_PROHO</name>
<accession>A0A0M2PVP0</accession>
<feature type="transmembrane region" description="Helical" evidence="1">
    <location>
        <begin position="55"/>
        <end position="73"/>
    </location>
</feature>
<sequence length="127" mass="13249">MAGLVALASLSPGISLLRVAWVAEMDSAWIALFIVVGLVDFVLDKIPAAAEVNQFVEHLMIWGIAAIGATYFGDDPSVFVAALAGSSAQVMRQAYTAASDTATVGLATPVRGGVEDLIALFGLPFFY</sequence>
<dbReference type="EMBL" id="AJTX02000004">
    <property type="protein sequence ID" value="KKJ00230.1"/>
    <property type="molecule type" value="Genomic_DNA"/>
</dbReference>
<dbReference type="AlphaFoldDB" id="A0A0M2PVP0"/>
<evidence type="ECO:0000256" key="1">
    <source>
        <dbReference type="SAM" id="Phobius"/>
    </source>
</evidence>
<organism evidence="2 3">
    <name type="scientific">Prochlorothrix hollandica PCC 9006 = CALU 1027</name>
    <dbReference type="NCBI Taxonomy" id="317619"/>
    <lineage>
        <taxon>Bacteria</taxon>
        <taxon>Bacillati</taxon>
        <taxon>Cyanobacteriota</taxon>
        <taxon>Cyanophyceae</taxon>
        <taxon>Prochlorotrichales</taxon>
        <taxon>Prochlorotrichaceae</taxon>
        <taxon>Prochlorothrix</taxon>
    </lineage>
</organism>
<evidence type="ECO:0000313" key="2">
    <source>
        <dbReference type="EMBL" id="KKJ00230.1"/>
    </source>
</evidence>
<dbReference type="Proteomes" id="UP000034681">
    <property type="component" value="Unassembled WGS sequence"/>
</dbReference>
<feature type="transmembrane region" description="Helical" evidence="1">
    <location>
        <begin position="27"/>
        <end position="43"/>
    </location>
</feature>
<protein>
    <submittedName>
        <fullName evidence="2">Uncharacterized protein</fullName>
    </submittedName>
</protein>
<evidence type="ECO:0000313" key="3">
    <source>
        <dbReference type="Proteomes" id="UP000034681"/>
    </source>
</evidence>
<keyword evidence="1" id="KW-0472">Membrane</keyword>
<keyword evidence="3" id="KW-1185">Reference proteome</keyword>
<dbReference type="STRING" id="317619.GCA_000332315_00988"/>
<comment type="caution">
    <text evidence="2">The sequence shown here is derived from an EMBL/GenBank/DDBJ whole genome shotgun (WGS) entry which is preliminary data.</text>
</comment>
<keyword evidence="1" id="KW-1133">Transmembrane helix</keyword>
<keyword evidence="1" id="KW-0812">Transmembrane</keyword>
<reference evidence="2" key="1">
    <citation type="submission" date="2012-04" db="EMBL/GenBank/DDBJ databases">
        <authorList>
            <person name="Borisov I.G."/>
            <person name="Ivanikova N.V."/>
            <person name="Pinevich A.V."/>
        </authorList>
    </citation>
    <scope>NUCLEOTIDE SEQUENCE</scope>
    <source>
        <strain evidence="2">CALU 1027</strain>
    </source>
</reference>
<proteinExistence type="predicted"/>